<dbReference type="Gene3D" id="3.40.430.10">
    <property type="entry name" value="Dihydrofolate Reductase, subunit A"/>
    <property type="match status" value="1"/>
</dbReference>
<feature type="binding site" evidence="15">
    <location>
        <position position="303"/>
    </location>
    <ligand>
        <name>substrate</name>
    </ligand>
</feature>
<dbReference type="InterPro" id="IPR002734">
    <property type="entry name" value="RibDG_C"/>
</dbReference>
<evidence type="ECO:0000256" key="12">
    <source>
        <dbReference type="ARBA" id="ARBA00023268"/>
    </source>
</evidence>
<dbReference type="PROSITE" id="PS00903">
    <property type="entry name" value="CYT_DCMP_DEAMINASES_1"/>
    <property type="match status" value="1"/>
</dbReference>
<dbReference type="SUPFAM" id="SSF53927">
    <property type="entry name" value="Cytidine deaminase-like"/>
    <property type="match status" value="1"/>
</dbReference>
<dbReference type="EC" id="1.1.1.193" evidence="13"/>
<dbReference type="Pfam" id="PF00383">
    <property type="entry name" value="dCMP_cyt_deam_1"/>
    <property type="match status" value="1"/>
</dbReference>
<dbReference type="AlphaFoldDB" id="A0A9E5T4I6"/>
<evidence type="ECO:0000256" key="15">
    <source>
        <dbReference type="PIRSR" id="PIRSR006769-2"/>
    </source>
</evidence>
<comment type="catalytic activity">
    <reaction evidence="13">
        <text>2,5-diamino-6-hydroxy-4-(5-phosphoribosylamino)-pyrimidine + H2O + H(+) = 5-amino-6-(5-phospho-D-ribosylamino)uracil + NH4(+)</text>
        <dbReference type="Rhea" id="RHEA:21868"/>
        <dbReference type="ChEBI" id="CHEBI:15377"/>
        <dbReference type="ChEBI" id="CHEBI:15378"/>
        <dbReference type="ChEBI" id="CHEBI:28938"/>
        <dbReference type="ChEBI" id="CHEBI:58453"/>
        <dbReference type="ChEBI" id="CHEBI:58614"/>
        <dbReference type="EC" id="3.5.4.26"/>
    </reaction>
</comment>
<feature type="binding site" evidence="16">
    <location>
        <position position="89"/>
    </location>
    <ligand>
        <name>Zn(2+)</name>
        <dbReference type="ChEBI" id="CHEBI:29105"/>
        <note>catalytic</note>
    </ligand>
</feature>
<evidence type="ECO:0000256" key="11">
    <source>
        <dbReference type="ARBA" id="ARBA00023002"/>
    </source>
</evidence>
<dbReference type="RefSeq" id="WP_167191958.1">
    <property type="nucleotide sequence ID" value="NZ_JAAONZ010000025.1"/>
</dbReference>
<dbReference type="InterPro" id="IPR016192">
    <property type="entry name" value="APOBEC/CMP_deaminase_Zn-bd"/>
</dbReference>
<protein>
    <recommendedName>
        <fullName evidence="13">Riboflavin biosynthesis protein RibD</fullName>
    </recommendedName>
    <domain>
        <recommendedName>
            <fullName evidence="13">Diaminohydroxyphosphoribosylaminopyrimidine deaminase</fullName>
            <shortName evidence="13">DRAP deaminase</shortName>
            <ecNumber evidence="13">3.5.4.26</ecNumber>
        </recommendedName>
        <alternativeName>
            <fullName evidence="13">Riboflavin-specific deaminase</fullName>
        </alternativeName>
    </domain>
    <domain>
        <recommendedName>
            <fullName evidence="13">5-amino-6-(5-phosphoribosylamino)uracil reductase</fullName>
            <ecNumber evidence="13">1.1.1.193</ecNumber>
        </recommendedName>
        <alternativeName>
            <fullName evidence="13">HTP reductase</fullName>
        </alternativeName>
    </domain>
</protein>
<feature type="binding site" evidence="15">
    <location>
        <begin position="305"/>
        <end position="311"/>
    </location>
    <ligand>
        <name>NADP(+)</name>
        <dbReference type="ChEBI" id="CHEBI:58349"/>
    </ligand>
</feature>
<feature type="binding site" evidence="16">
    <location>
        <position position="80"/>
    </location>
    <ligand>
        <name>Zn(2+)</name>
        <dbReference type="ChEBI" id="CHEBI:29105"/>
        <note>catalytic</note>
    </ligand>
</feature>
<keyword evidence="7 13" id="KW-0479">Metal-binding</keyword>
<dbReference type="NCBIfam" id="TIGR00227">
    <property type="entry name" value="ribD_Cterm"/>
    <property type="match status" value="1"/>
</dbReference>
<dbReference type="PANTHER" id="PTHR38011:SF7">
    <property type="entry name" value="2,5-DIAMINO-6-RIBOSYLAMINO-4(3H)-PYRIMIDINONE 5'-PHOSPHATE REDUCTASE"/>
    <property type="match status" value="1"/>
</dbReference>
<comment type="cofactor">
    <cofactor evidence="13 16">
        <name>Zn(2+)</name>
        <dbReference type="ChEBI" id="CHEBI:29105"/>
    </cofactor>
    <text evidence="13 16">Binds 1 zinc ion.</text>
</comment>
<feature type="binding site" evidence="15">
    <location>
        <position position="173"/>
    </location>
    <ligand>
        <name>substrate</name>
    </ligand>
</feature>
<feature type="binding site" evidence="15">
    <location>
        <position position="189"/>
    </location>
    <ligand>
        <name>substrate</name>
    </ligand>
</feature>
<organism evidence="18 19">
    <name type="scientific">Pseudomaricurvus hydrocarbonicus</name>
    <dbReference type="NCBI Taxonomy" id="1470433"/>
    <lineage>
        <taxon>Bacteria</taxon>
        <taxon>Pseudomonadati</taxon>
        <taxon>Pseudomonadota</taxon>
        <taxon>Gammaproteobacteria</taxon>
        <taxon>Cellvibrionales</taxon>
        <taxon>Cellvibrionaceae</taxon>
        <taxon>Pseudomaricurvus</taxon>
    </lineage>
</organism>
<name>A0A9E5T4I6_9GAMM</name>
<comment type="function">
    <text evidence="1 13">Converts 2,5-diamino-6-(ribosylamino)-4(3h)-pyrimidinone 5'-phosphate into 5-amino-6-(ribosylamino)-2,4(1h,3h)-pyrimidinedione 5'-phosphate.</text>
</comment>
<evidence type="ECO:0000256" key="5">
    <source>
        <dbReference type="ARBA" id="ARBA00007417"/>
    </source>
</evidence>
<evidence type="ECO:0000256" key="13">
    <source>
        <dbReference type="PIRNR" id="PIRNR006769"/>
    </source>
</evidence>
<dbReference type="InterPro" id="IPR004794">
    <property type="entry name" value="Eubact_RibD"/>
</dbReference>
<dbReference type="InterPro" id="IPR016193">
    <property type="entry name" value="Cytidine_deaminase-like"/>
</dbReference>
<evidence type="ECO:0000313" key="18">
    <source>
        <dbReference type="EMBL" id="NHO68163.1"/>
    </source>
</evidence>
<evidence type="ECO:0000256" key="4">
    <source>
        <dbReference type="ARBA" id="ARBA00005259"/>
    </source>
</evidence>
<dbReference type="GO" id="GO:0008835">
    <property type="term" value="F:diaminohydroxyphosphoribosylaminopyrimidine deaminase activity"/>
    <property type="evidence" value="ECO:0007669"/>
    <property type="project" value="UniProtKB-EC"/>
</dbReference>
<evidence type="ECO:0000256" key="1">
    <source>
        <dbReference type="ARBA" id="ARBA00002151"/>
    </source>
</evidence>
<dbReference type="FunFam" id="3.40.140.10:FF:000025">
    <property type="entry name" value="Riboflavin biosynthesis protein RibD"/>
    <property type="match status" value="1"/>
</dbReference>
<evidence type="ECO:0000256" key="6">
    <source>
        <dbReference type="ARBA" id="ARBA00022619"/>
    </source>
</evidence>
<keyword evidence="8 13" id="KW-0378">Hydrolase</keyword>
<comment type="pathway">
    <text evidence="2 13">Cofactor biosynthesis; riboflavin biosynthesis; 5-amino-6-(D-ribitylamino)uracil from GTP: step 2/4.</text>
</comment>
<proteinExistence type="inferred from homology"/>
<evidence type="ECO:0000313" key="19">
    <source>
        <dbReference type="Proteomes" id="UP000787472"/>
    </source>
</evidence>
<feature type="domain" description="CMP/dCMP-type deaminase" evidence="17">
    <location>
        <begin position="6"/>
        <end position="117"/>
    </location>
</feature>
<evidence type="ECO:0000256" key="3">
    <source>
        <dbReference type="ARBA" id="ARBA00004910"/>
    </source>
</evidence>
<dbReference type="PIRSF" id="PIRSF006769">
    <property type="entry name" value="RibD"/>
    <property type="match status" value="1"/>
</dbReference>
<feature type="binding site" evidence="15">
    <location>
        <position position="205"/>
    </location>
    <ligand>
        <name>NADP(+)</name>
        <dbReference type="ChEBI" id="CHEBI:58349"/>
    </ligand>
</feature>
<comment type="catalytic activity">
    <reaction evidence="13">
        <text>5-amino-6-(5-phospho-D-ribitylamino)uracil + NADP(+) = 5-amino-6-(5-phospho-D-ribosylamino)uracil + NADPH + H(+)</text>
        <dbReference type="Rhea" id="RHEA:17845"/>
        <dbReference type="ChEBI" id="CHEBI:15378"/>
        <dbReference type="ChEBI" id="CHEBI:57783"/>
        <dbReference type="ChEBI" id="CHEBI:58349"/>
        <dbReference type="ChEBI" id="CHEBI:58421"/>
        <dbReference type="ChEBI" id="CHEBI:58453"/>
        <dbReference type="EC" id="1.1.1.193"/>
    </reaction>
</comment>
<dbReference type="NCBIfam" id="TIGR00326">
    <property type="entry name" value="eubact_ribD"/>
    <property type="match status" value="1"/>
</dbReference>
<dbReference type="GO" id="GO:0009231">
    <property type="term" value="P:riboflavin biosynthetic process"/>
    <property type="evidence" value="ECO:0007669"/>
    <property type="project" value="UniProtKB-KW"/>
</dbReference>
<dbReference type="PROSITE" id="PS51747">
    <property type="entry name" value="CYT_DCMP_DEAMINASES_2"/>
    <property type="match status" value="1"/>
</dbReference>
<dbReference type="PANTHER" id="PTHR38011">
    <property type="entry name" value="DIHYDROFOLATE REDUCTASE FAMILY PROTEIN (AFU_ORTHOLOGUE AFUA_8G06820)"/>
    <property type="match status" value="1"/>
</dbReference>
<comment type="caution">
    <text evidence="18">The sequence shown here is derived from an EMBL/GenBank/DDBJ whole genome shotgun (WGS) entry which is preliminary data.</text>
</comment>
<evidence type="ECO:0000256" key="2">
    <source>
        <dbReference type="ARBA" id="ARBA00004882"/>
    </source>
</evidence>
<dbReference type="GO" id="GO:0050661">
    <property type="term" value="F:NADP binding"/>
    <property type="evidence" value="ECO:0007669"/>
    <property type="project" value="InterPro"/>
</dbReference>
<evidence type="ECO:0000256" key="14">
    <source>
        <dbReference type="PIRSR" id="PIRSR006769-1"/>
    </source>
</evidence>
<keyword evidence="6 13" id="KW-0686">Riboflavin biosynthesis</keyword>
<feature type="binding site" evidence="15">
    <location>
        <position position="159"/>
    </location>
    <ligand>
        <name>NADP(+)</name>
        <dbReference type="ChEBI" id="CHEBI:58349"/>
    </ligand>
</feature>
<feature type="binding site" evidence="15">
    <location>
        <position position="212"/>
    </location>
    <ligand>
        <name>substrate</name>
    </ligand>
</feature>
<evidence type="ECO:0000256" key="10">
    <source>
        <dbReference type="ARBA" id="ARBA00022857"/>
    </source>
</evidence>
<keyword evidence="9 13" id="KW-0862">Zinc</keyword>
<gene>
    <name evidence="18" type="primary">ribD</name>
    <name evidence="18" type="ORF">G8770_21650</name>
</gene>
<feature type="binding site" evidence="15">
    <location>
        <position position="209"/>
    </location>
    <ligand>
        <name>substrate</name>
    </ligand>
</feature>
<dbReference type="GO" id="GO:0008703">
    <property type="term" value="F:5-amino-6-(5-phosphoribosylamino)uracil reductase activity"/>
    <property type="evidence" value="ECO:0007669"/>
    <property type="project" value="UniProtKB-EC"/>
</dbReference>
<dbReference type="Pfam" id="PF01872">
    <property type="entry name" value="RibD_C"/>
    <property type="match status" value="1"/>
</dbReference>
<comment type="similarity">
    <text evidence="4 13">In the N-terminal section; belongs to the cytidine and deoxycytidylate deaminase family.</text>
</comment>
<dbReference type="GO" id="GO:0008270">
    <property type="term" value="F:zinc ion binding"/>
    <property type="evidence" value="ECO:0007669"/>
    <property type="project" value="InterPro"/>
</dbReference>
<keyword evidence="19" id="KW-1185">Reference proteome</keyword>
<evidence type="ECO:0000256" key="9">
    <source>
        <dbReference type="ARBA" id="ARBA00022833"/>
    </source>
</evidence>
<feature type="binding site" evidence="16">
    <location>
        <position position="55"/>
    </location>
    <ligand>
        <name>Zn(2+)</name>
        <dbReference type="ChEBI" id="CHEBI:29105"/>
        <note>catalytic</note>
    </ligand>
</feature>
<comment type="similarity">
    <text evidence="5 13">In the C-terminal section; belongs to the HTP reductase family.</text>
</comment>
<comment type="pathway">
    <text evidence="3 13">Cofactor biosynthesis; riboflavin biosynthesis; 5-amino-6-(D-ribitylamino)uracil from GTP: step 3/4.</text>
</comment>
<dbReference type="EC" id="3.5.4.26" evidence="13"/>
<feature type="binding site" evidence="15">
    <location>
        <position position="175"/>
    </location>
    <ligand>
        <name>NADP(+)</name>
        <dbReference type="ChEBI" id="CHEBI:58349"/>
    </ligand>
</feature>
<accession>A0A9E5T4I6</accession>
<keyword evidence="11 13" id="KW-0560">Oxidoreductase</keyword>
<reference evidence="18" key="1">
    <citation type="submission" date="2020-03" db="EMBL/GenBank/DDBJ databases">
        <authorList>
            <person name="Guo F."/>
        </authorList>
    </citation>
    <scope>NUCLEOTIDE SEQUENCE</scope>
    <source>
        <strain evidence="18">JCM 30134</strain>
    </source>
</reference>
<keyword evidence="10 13" id="KW-0521">NADP</keyword>
<dbReference type="EMBL" id="JAAONZ010000025">
    <property type="protein sequence ID" value="NHO68163.1"/>
    <property type="molecule type" value="Genomic_DNA"/>
</dbReference>
<evidence type="ECO:0000256" key="16">
    <source>
        <dbReference type="PIRSR" id="PIRSR006769-3"/>
    </source>
</evidence>
<dbReference type="InterPro" id="IPR002125">
    <property type="entry name" value="CMP_dCMP_dom"/>
</dbReference>
<dbReference type="InterPro" id="IPR011549">
    <property type="entry name" value="RibD_C"/>
</dbReference>
<dbReference type="InterPro" id="IPR024072">
    <property type="entry name" value="DHFR-like_dom_sf"/>
</dbReference>
<dbReference type="CDD" id="cd01284">
    <property type="entry name" value="Riboflavin_deaminase-reductase"/>
    <property type="match status" value="1"/>
</dbReference>
<feature type="binding site" evidence="15">
    <location>
        <position position="236"/>
    </location>
    <ligand>
        <name>NADP(+)</name>
        <dbReference type="ChEBI" id="CHEBI:58349"/>
    </ligand>
</feature>
<evidence type="ECO:0000256" key="7">
    <source>
        <dbReference type="ARBA" id="ARBA00022723"/>
    </source>
</evidence>
<dbReference type="Proteomes" id="UP000787472">
    <property type="component" value="Unassembled WGS sequence"/>
</dbReference>
<evidence type="ECO:0000259" key="17">
    <source>
        <dbReference type="PROSITE" id="PS51747"/>
    </source>
</evidence>
<feature type="active site" description="Proton donor" evidence="14">
    <location>
        <position position="57"/>
    </location>
</feature>
<sequence length="373" mass="39613">MPSLDVADRRHMARAIHLAQEGVYSTMPNPRVGCVLVRDGVVVGEGWHERAGQGHAEVNALAQAGTCAQGATAYVTLEPCSHTGKTGPCCEALAAAGIARVVYGMEDPNPQVAGRGLAYLQAAGVVVAGPLLEDEAWALNPGFIRRMEGGRPWVRCKMAMSLDGRTAMASGESKWVTGPSARADVQRLRARSCAIITGIGSILHDDSALTVREHELKLPNAGLAASIQPLRVVLDSNQQLLASAKVVQSPPRTLVVSAQAQASPALAETAVEQISLPGADGKVDLEKLLHELGRRQCNEVLVEAGANLAAAFLRRGLLDELVIYMAPKLMGSEARPLFDLPLQRMSAQLPLTITDMRAVGNDWRITARPDPDA</sequence>
<dbReference type="InterPro" id="IPR050765">
    <property type="entry name" value="Riboflavin_Biosynth_HTPR"/>
</dbReference>
<evidence type="ECO:0000256" key="8">
    <source>
        <dbReference type="ARBA" id="ARBA00022801"/>
    </source>
</evidence>
<dbReference type="SUPFAM" id="SSF53597">
    <property type="entry name" value="Dihydrofolate reductase-like"/>
    <property type="match status" value="1"/>
</dbReference>
<keyword evidence="12" id="KW-0511">Multifunctional enzyme</keyword>
<dbReference type="Gene3D" id="3.40.140.10">
    <property type="entry name" value="Cytidine Deaminase, domain 2"/>
    <property type="match status" value="1"/>
</dbReference>